<evidence type="ECO:0000256" key="9">
    <source>
        <dbReference type="ARBA" id="ARBA00049348"/>
    </source>
</evidence>
<reference evidence="12 13" key="1">
    <citation type="submission" date="2018-09" db="EMBL/GenBank/DDBJ databases">
        <title>Gemmobacter lutimaris sp. nov., a marine bacterium isolated from tidal flat.</title>
        <authorList>
            <person name="Lee D.W."/>
            <person name="Yoo Y."/>
            <person name="Kim J.-J."/>
            <person name="Kim B.S."/>
        </authorList>
    </citation>
    <scope>NUCLEOTIDE SEQUENCE [LARGE SCALE GENOMIC DNA]</scope>
    <source>
        <strain evidence="12 13">YJ-T1-11</strain>
    </source>
</reference>
<dbReference type="GO" id="GO:0008270">
    <property type="term" value="F:zinc ion binding"/>
    <property type="evidence" value="ECO:0007669"/>
    <property type="project" value="InterPro"/>
</dbReference>
<dbReference type="GO" id="GO:0003908">
    <property type="term" value="F:methylated-DNA-[protein]-cysteine S-methyltransferase activity"/>
    <property type="evidence" value="ECO:0007669"/>
    <property type="project" value="UniProtKB-EC"/>
</dbReference>
<sequence length="262" mass="27732">MRRESAMSQRWAGSAATGVFCRAGCHVARDSGCDPYDSPADCLAAGLRPCPECDPMDERINGFDAGLDGALARLAVVRAGPVALHAALLPTPLGDLLAICDAHAVRLLEFTSRPVLARQVRALERAVKGRIVAGRTTATAQLEIALSRYFAGDFERGEVALSPIGTPFQQRVWQELRSLPAGVTIRYVDLAVRIGRPEAVRAVAAANGANPVAILIPCHRIIGSDGSLTGYGGGLWRKRHLLMLESAPAVSGESLDAGRFSA</sequence>
<dbReference type="SUPFAM" id="SSF57884">
    <property type="entry name" value="Ada DNA repair protein, N-terminal domain (N-Ada 10)"/>
    <property type="match status" value="1"/>
</dbReference>
<dbReference type="GO" id="GO:0032259">
    <property type="term" value="P:methylation"/>
    <property type="evidence" value="ECO:0007669"/>
    <property type="project" value="UniProtKB-KW"/>
</dbReference>
<evidence type="ECO:0000256" key="7">
    <source>
        <dbReference type="ARBA" id="ARBA00023159"/>
    </source>
</evidence>
<dbReference type="Proteomes" id="UP000266649">
    <property type="component" value="Unassembled WGS sequence"/>
</dbReference>
<evidence type="ECO:0000256" key="4">
    <source>
        <dbReference type="ARBA" id="ARBA00022603"/>
    </source>
</evidence>
<keyword evidence="13" id="KW-1185">Reference proteome</keyword>
<evidence type="ECO:0000256" key="3">
    <source>
        <dbReference type="ARBA" id="ARBA00011918"/>
    </source>
</evidence>
<dbReference type="PANTHER" id="PTHR10815:SF5">
    <property type="entry name" value="METHYLATED-DNA--PROTEIN-CYSTEINE METHYLTRANSFERASE"/>
    <property type="match status" value="1"/>
</dbReference>
<keyword evidence="4 12" id="KW-0489">Methyltransferase</keyword>
<keyword evidence="6" id="KW-0227">DNA damage</keyword>
<dbReference type="CDD" id="cd06445">
    <property type="entry name" value="ATase"/>
    <property type="match status" value="1"/>
</dbReference>
<evidence type="ECO:0000259" key="10">
    <source>
        <dbReference type="Pfam" id="PF01035"/>
    </source>
</evidence>
<comment type="caution">
    <text evidence="12">The sequence shown here is derived from an EMBL/GenBank/DDBJ whole genome shotgun (WGS) entry which is preliminary data.</text>
</comment>
<dbReference type="SUPFAM" id="SSF46767">
    <property type="entry name" value="Methylated DNA-protein cysteine methyltransferase, C-terminal domain"/>
    <property type="match status" value="1"/>
</dbReference>
<keyword evidence="8" id="KW-0234">DNA repair</keyword>
<dbReference type="InterPro" id="IPR035451">
    <property type="entry name" value="Ada-like_dom_sf"/>
</dbReference>
<gene>
    <name evidence="12" type="ORF">D2N39_03265</name>
</gene>
<dbReference type="SUPFAM" id="SSF53155">
    <property type="entry name" value="Methylated DNA-protein cysteine methyltransferase domain"/>
    <property type="match status" value="1"/>
</dbReference>
<organism evidence="12 13">
    <name type="scientific">Gemmobacter lutimaris</name>
    <dbReference type="NCBI Taxonomy" id="2306023"/>
    <lineage>
        <taxon>Bacteria</taxon>
        <taxon>Pseudomonadati</taxon>
        <taxon>Pseudomonadota</taxon>
        <taxon>Alphaproteobacteria</taxon>
        <taxon>Rhodobacterales</taxon>
        <taxon>Paracoccaceae</taxon>
        <taxon>Gemmobacter</taxon>
    </lineage>
</organism>
<dbReference type="InterPro" id="IPR004026">
    <property type="entry name" value="Ada_DNA_repair_Zn-bd"/>
</dbReference>
<accession>A0A398BQN7</accession>
<dbReference type="InterPro" id="IPR036388">
    <property type="entry name" value="WH-like_DNA-bd_sf"/>
</dbReference>
<dbReference type="PROSITE" id="PS00374">
    <property type="entry name" value="MGMT"/>
    <property type="match status" value="1"/>
</dbReference>
<dbReference type="AlphaFoldDB" id="A0A398BQN7"/>
<evidence type="ECO:0000256" key="1">
    <source>
        <dbReference type="ARBA" id="ARBA00001286"/>
    </source>
</evidence>
<comment type="catalytic activity">
    <reaction evidence="1">
        <text>a 4-O-methyl-thymidine in DNA + L-cysteinyl-[protein] = a thymidine in DNA + S-methyl-L-cysteinyl-[protein]</text>
        <dbReference type="Rhea" id="RHEA:53428"/>
        <dbReference type="Rhea" id="RHEA-COMP:10131"/>
        <dbReference type="Rhea" id="RHEA-COMP:10132"/>
        <dbReference type="Rhea" id="RHEA-COMP:13555"/>
        <dbReference type="Rhea" id="RHEA-COMP:13556"/>
        <dbReference type="ChEBI" id="CHEBI:29950"/>
        <dbReference type="ChEBI" id="CHEBI:82612"/>
        <dbReference type="ChEBI" id="CHEBI:137386"/>
        <dbReference type="ChEBI" id="CHEBI:137387"/>
        <dbReference type="EC" id="2.1.1.63"/>
    </reaction>
</comment>
<evidence type="ECO:0000256" key="8">
    <source>
        <dbReference type="ARBA" id="ARBA00023204"/>
    </source>
</evidence>
<dbReference type="GO" id="GO:0006281">
    <property type="term" value="P:DNA repair"/>
    <property type="evidence" value="ECO:0007669"/>
    <property type="project" value="UniProtKB-KW"/>
</dbReference>
<comment type="catalytic activity">
    <reaction evidence="9">
        <text>a 6-O-methyl-2'-deoxyguanosine in DNA + L-cysteinyl-[protein] = S-methyl-L-cysteinyl-[protein] + a 2'-deoxyguanosine in DNA</text>
        <dbReference type="Rhea" id="RHEA:24000"/>
        <dbReference type="Rhea" id="RHEA-COMP:10131"/>
        <dbReference type="Rhea" id="RHEA-COMP:10132"/>
        <dbReference type="Rhea" id="RHEA-COMP:11367"/>
        <dbReference type="Rhea" id="RHEA-COMP:11368"/>
        <dbReference type="ChEBI" id="CHEBI:29950"/>
        <dbReference type="ChEBI" id="CHEBI:82612"/>
        <dbReference type="ChEBI" id="CHEBI:85445"/>
        <dbReference type="ChEBI" id="CHEBI:85448"/>
        <dbReference type="EC" id="2.1.1.63"/>
    </reaction>
</comment>
<feature type="domain" description="Methylated-DNA-[protein]-cysteine S-methyltransferase DNA binding" evidence="10">
    <location>
        <begin position="167"/>
        <end position="246"/>
    </location>
</feature>
<keyword evidence="5 12" id="KW-0808">Transferase</keyword>
<dbReference type="NCBIfam" id="TIGR00589">
    <property type="entry name" value="ogt"/>
    <property type="match status" value="1"/>
</dbReference>
<protein>
    <recommendedName>
        <fullName evidence="3">methylated-DNA--[protein]-cysteine S-methyltransferase</fullName>
        <ecNumber evidence="3">2.1.1.63</ecNumber>
    </recommendedName>
</protein>
<evidence type="ECO:0000259" key="11">
    <source>
        <dbReference type="Pfam" id="PF02805"/>
    </source>
</evidence>
<dbReference type="EC" id="2.1.1.63" evidence="3"/>
<dbReference type="EMBL" id="QXXQ01000002">
    <property type="protein sequence ID" value="RID92712.1"/>
    <property type="molecule type" value="Genomic_DNA"/>
</dbReference>
<dbReference type="FunFam" id="1.10.10.10:FF:000214">
    <property type="entry name" value="Methylated-DNA--protein-cysteine methyltransferase"/>
    <property type="match status" value="1"/>
</dbReference>
<dbReference type="InterPro" id="IPR036217">
    <property type="entry name" value="MethylDNA_cys_MeTrfase_DNAb"/>
</dbReference>
<evidence type="ECO:0000313" key="12">
    <source>
        <dbReference type="EMBL" id="RID92712.1"/>
    </source>
</evidence>
<name>A0A398BQN7_9RHOB</name>
<dbReference type="Gene3D" id="1.10.10.10">
    <property type="entry name" value="Winged helix-like DNA-binding domain superfamily/Winged helix DNA-binding domain"/>
    <property type="match status" value="1"/>
</dbReference>
<evidence type="ECO:0000256" key="5">
    <source>
        <dbReference type="ARBA" id="ARBA00022679"/>
    </source>
</evidence>
<dbReference type="InterPro" id="IPR036631">
    <property type="entry name" value="MGMT_N_sf"/>
</dbReference>
<dbReference type="Pfam" id="PF01035">
    <property type="entry name" value="DNA_binding_1"/>
    <property type="match status" value="1"/>
</dbReference>
<dbReference type="InterPro" id="IPR014048">
    <property type="entry name" value="MethylDNA_cys_MeTrfase_DNA-bd"/>
</dbReference>
<dbReference type="PANTHER" id="PTHR10815">
    <property type="entry name" value="METHYLATED-DNA--PROTEIN-CYSTEINE METHYLTRANSFERASE"/>
    <property type="match status" value="1"/>
</dbReference>
<proteinExistence type="inferred from homology"/>
<dbReference type="Pfam" id="PF02805">
    <property type="entry name" value="Ada_Zn_binding"/>
    <property type="match status" value="1"/>
</dbReference>
<evidence type="ECO:0000256" key="2">
    <source>
        <dbReference type="ARBA" id="ARBA00008711"/>
    </source>
</evidence>
<dbReference type="Gene3D" id="3.40.10.10">
    <property type="entry name" value="DNA Methylphosphotriester Repair Domain"/>
    <property type="match status" value="1"/>
</dbReference>
<dbReference type="GO" id="GO:0006355">
    <property type="term" value="P:regulation of DNA-templated transcription"/>
    <property type="evidence" value="ECO:0007669"/>
    <property type="project" value="InterPro"/>
</dbReference>
<dbReference type="InterPro" id="IPR001497">
    <property type="entry name" value="MethylDNA_cys_MeTrfase_AS"/>
</dbReference>
<comment type="similarity">
    <text evidence="2">Belongs to the MGMT family.</text>
</comment>
<keyword evidence="7" id="KW-0010">Activator</keyword>
<dbReference type="GO" id="GO:0003677">
    <property type="term" value="F:DNA binding"/>
    <property type="evidence" value="ECO:0007669"/>
    <property type="project" value="InterPro"/>
</dbReference>
<evidence type="ECO:0000313" key="13">
    <source>
        <dbReference type="Proteomes" id="UP000266649"/>
    </source>
</evidence>
<feature type="domain" description="Ada DNA repair metal-binding" evidence="11">
    <location>
        <begin position="5"/>
        <end position="55"/>
    </location>
</feature>
<evidence type="ECO:0000256" key="6">
    <source>
        <dbReference type="ARBA" id="ARBA00022763"/>
    </source>
</evidence>